<evidence type="ECO:0000313" key="1">
    <source>
        <dbReference type="EMBL" id="TYP74802.1"/>
    </source>
</evidence>
<reference evidence="1 2" key="1">
    <citation type="submission" date="2019-07" db="EMBL/GenBank/DDBJ databases">
        <title>Genomic Encyclopedia of Type Strains, Phase III (KMG-III): the genomes of soil and plant-associated and newly described type strains.</title>
        <authorList>
            <person name="Whitman W."/>
        </authorList>
    </citation>
    <scope>NUCLEOTIDE SEQUENCE [LARGE SCALE GENOMIC DNA]</scope>
    <source>
        <strain evidence="1 2">BL24</strain>
    </source>
</reference>
<gene>
    <name evidence="1" type="ORF">BCM02_105349</name>
</gene>
<name>A0A5S5C8J0_9BACL</name>
<dbReference type="Proteomes" id="UP000323257">
    <property type="component" value="Unassembled WGS sequence"/>
</dbReference>
<evidence type="ECO:0008006" key="3">
    <source>
        <dbReference type="Google" id="ProtNLM"/>
    </source>
</evidence>
<proteinExistence type="predicted"/>
<organism evidence="1 2">
    <name type="scientific">Paenibacillus methanolicus</name>
    <dbReference type="NCBI Taxonomy" id="582686"/>
    <lineage>
        <taxon>Bacteria</taxon>
        <taxon>Bacillati</taxon>
        <taxon>Bacillota</taxon>
        <taxon>Bacilli</taxon>
        <taxon>Bacillales</taxon>
        <taxon>Paenibacillaceae</taxon>
        <taxon>Paenibacillus</taxon>
    </lineage>
</organism>
<accession>A0A5S5C8J0</accession>
<dbReference type="AlphaFoldDB" id="A0A5S5C8J0"/>
<comment type="caution">
    <text evidence="1">The sequence shown here is derived from an EMBL/GenBank/DDBJ whole genome shotgun (WGS) entry which is preliminary data.</text>
</comment>
<dbReference type="OrthoDB" id="2624539at2"/>
<keyword evidence="2" id="KW-1185">Reference proteome</keyword>
<dbReference type="EMBL" id="VNHS01000005">
    <property type="protein sequence ID" value="TYP74802.1"/>
    <property type="molecule type" value="Genomic_DNA"/>
</dbReference>
<dbReference type="RefSeq" id="WP_148930027.1">
    <property type="nucleotide sequence ID" value="NZ_VNHS01000005.1"/>
</dbReference>
<sequence>MRNELPFNDPPVWGLLSWAYTLGITSAYEQTYPWYVGNFIEVFANDYFLEERTEFFFDFYRGGGNEFRSNNPFLSSCNLNFELAAALTGERITDYLIDCIDLKYYPVLFIDEYYIPSRHAYQNYYCPHHMLIYGYDREQQAFLTAGFGQTMTFGKHLTPFADLERAYESIRDKVARKQQRDDHMFFFRFNTADAYAFNPESVRQQLENYYYSRTTHNLMNRNVDRYSFGLRTYDSLRNYFEAERTNDPNLVNRNGVRQLHLYMEHKQVMLDRLRYMQAKGYLTHPDELLADYAELQEQSLGMRNHLIRAFIRGKGDESIYAQLQDRLGGLKELEQGALGRLLEQLSAK</sequence>
<evidence type="ECO:0000313" key="2">
    <source>
        <dbReference type="Proteomes" id="UP000323257"/>
    </source>
</evidence>
<protein>
    <recommendedName>
        <fullName evidence="3">Butirosin biosynthesis protein H-like</fullName>
    </recommendedName>
</protein>